<dbReference type="GO" id="GO:0045892">
    <property type="term" value="P:negative regulation of DNA-templated transcription"/>
    <property type="evidence" value="ECO:0007669"/>
    <property type="project" value="InterPro"/>
</dbReference>
<dbReference type="Proteomes" id="UP001179952">
    <property type="component" value="Unassembled WGS sequence"/>
</dbReference>
<accession>A0AAV9ANF5</accession>
<evidence type="ECO:0000313" key="3">
    <source>
        <dbReference type="Proteomes" id="UP001179952"/>
    </source>
</evidence>
<gene>
    <name evidence="2" type="ORF">QJS04_geneDACA019321</name>
</gene>
<sequence length="1101" mass="121666">MNCNREEDSLMIVSSHSSEPLIEARSFDPINADETQGPVNCGHFSIRGYVSEIRKRDLKNCLPFMMNHEPYNLDKLSSSLPPLQVPDFKWWGCQTCSKTSNTIHAAIKERESTNRFGREAKSDTTCSHRTSIIESRNDSLQLIPDRGKVRDKGILEDCSLGKNISEERHGETMILINSDSGESTSLCCGEDEKDSMGLNLIKEVTTGAIVQSALRMTHSPMMVLDIRVSKGDGEAPANHVNNGSSGAANKEPCGIDLNHIEKTSNNSAGLETNEHMDDICSQRNASNTESVISARVISETVIRPKENELMESGEEGCGNDEVTDDFAPIGRLHHKKSRKVRLLSDILQSEKSGESKRSIGGDADVNNVVAEAVHPKAVSDASKRENQCEDLKNALITGKTNKKRRSKRKDQCEDLHDDDDDEEEEEEDDDDGDASLIHWLNGEDQGKGQKNALSIEKINRKCRSKRQEVLDDEEDVSLIQWLKGEDQSKDLKNAPIVEKINKKRRSKREEVLDNDEDVSLIHWFKGISKKPKVHKAGSGSDSNLTLDARFGKGMHSTSESSAGSLRNDVNTTAEDKQNEISEVEVGQPSLLSMKKVLLGKASKAKGGRYSTMHHSKEHTKISKKWPARRTSPVPEQSVLDDIPMDIVELMAKNQHERRMSNAEGATDCHQYNSGGATCSTKRPLMDLNEVPQDEAASGVCAGPEQLVSVQGNPRMQSYSNSFENFHTENKNMANSRCINSIQSESCQGNRNSTGQSSGKQAHCLESSINRRASLSGTLSFLDKGKKHHSEVGPSDAYTSDAISAMNLLRLMDPMSSTAPSSAPHVKKKNYNHKELPAYKNKGETNKVPPNAARFDSGGPSQPVRNSLKRLLPRPMVRPSNIAQNGRVEHSEVPHIANNSHSREFLGLEGSGETSMVSTHPSAFHQFSRVSPMGNSFSGYYPIPGQKIGMLGSPLHDISGHPNNFRGFIGRNNIYYGGINFTPQFTNVGGREKYFSMVDNSGFFNINAHAQPVRFHHHAEGSLSALNNGSSSNHSETNTDRRDGTIQPTESSRETETCHLNQNPAEFSLPVMSNAYTISFDDLDPRKGQGIHYPYMHMNNIK</sequence>
<reference evidence="2" key="1">
    <citation type="journal article" date="2023" name="Nat. Commun.">
        <title>Diploid and tetraploid genomes of Acorus and the evolution of monocots.</title>
        <authorList>
            <person name="Ma L."/>
            <person name="Liu K.W."/>
            <person name="Li Z."/>
            <person name="Hsiao Y.Y."/>
            <person name="Qi Y."/>
            <person name="Fu T."/>
            <person name="Tang G.D."/>
            <person name="Zhang D."/>
            <person name="Sun W.H."/>
            <person name="Liu D.K."/>
            <person name="Li Y."/>
            <person name="Chen G.Z."/>
            <person name="Liu X.D."/>
            <person name="Liao X.Y."/>
            <person name="Jiang Y.T."/>
            <person name="Yu X."/>
            <person name="Hao Y."/>
            <person name="Huang J."/>
            <person name="Zhao X.W."/>
            <person name="Ke S."/>
            <person name="Chen Y.Y."/>
            <person name="Wu W.L."/>
            <person name="Hsu J.L."/>
            <person name="Lin Y.F."/>
            <person name="Huang M.D."/>
            <person name="Li C.Y."/>
            <person name="Huang L."/>
            <person name="Wang Z.W."/>
            <person name="Zhao X."/>
            <person name="Zhong W.Y."/>
            <person name="Peng D.H."/>
            <person name="Ahmad S."/>
            <person name="Lan S."/>
            <person name="Zhang J.S."/>
            <person name="Tsai W.C."/>
            <person name="Van de Peer Y."/>
            <person name="Liu Z.J."/>
        </authorList>
    </citation>
    <scope>NUCLEOTIDE SEQUENCE</scope>
    <source>
        <strain evidence="2">SCP</strain>
    </source>
</reference>
<organism evidence="2 3">
    <name type="scientific">Acorus gramineus</name>
    <name type="common">Dwarf sweet flag</name>
    <dbReference type="NCBI Taxonomy" id="55184"/>
    <lineage>
        <taxon>Eukaryota</taxon>
        <taxon>Viridiplantae</taxon>
        <taxon>Streptophyta</taxon>
        <taxon>Embryophyta</taxon>
        <taxon>Tracheophyta</taxon>
        <taxon>Spermatophyta</taxon>
        <taxon>Magnoliopsida</taxon>
        <taxon>Liliopsida</taxon>
        <taxon>Acoraceae</taxon>
        <taxon>Acorus</taxon>
    </lineage>
</organism>
<feature type="compositionally biased region" description="Polar residues" evidence="1">
    <location>
        <begin position="555"/>
        <end position="572"/>
    </location>
</feature>
<feature type="region of interest" description="Disordered" evidence="1">
    <location>
        <begin position="604"/>
        <end position="635"/>
    </location>
</feature>
<feature type="region of interest" description="Disordered" evidence="1">
    <location>
        <begin position="234"/>
        <end position="253"/>
    </location>
</feature>
<feature type="region of interest" description="Disordered" evidence="1">
    <location>
        <begin position="400"/>
        <end position="452"/>
    </location>
</feature>
<feature type="region of interest" description="Disordered" evidence="1">
    <location>
        <begin position="1022"/>
        <end position="1063"/>
    </location>
</feature>
<dbReference type="GO" id="GO:0048367">
    <property type="term" value="P:shoot system development"/>
    <property type="evidence" value="ECO:0007669"/>
    <property type="project" value="InterPro"/>
</dbReference>
<comment type="caution">
    <text evidence="2">The sequence shown here is derived from an EMBL/GenBank/DDBJ whole genome shotgun (WGS) entry which is preliminary data.</text>
</comment>
<dbReference type="InterPro" id="IPR034583">
    <property type="entry name" value="EMF1"/>
</dbReference>
<dbReference type="GO" id="GO:0009910">
    <property type="term" value="P:negative regulation of flower development"/>
    <property type="evidence" value="ECO:0007669"/>
    <property type="project" value="InterPro"/>
</dbReference>
<protein>
    <submittedName>
        <fullName evidence="2">Protein EMBRYONIC FLOWER 1</fullName>
    </submittedName>
</protein>
<dbReference type="PANTHER" id="PTHR35504">
    <property type="entry name" value="PROTEIN EMBRYONIC FLOWER 1"/>
    <property type="match status" value="1"/>
</dbReference>
<reference evidence="2" key="2">
    <citation type="submission" date="2023-06" db="EMBL/GenBank/DDBJ databases">
        <authorList>
            <person name="Ma L."/>
            <person name="Liu K.-W."/>
            <person name="Li Z."/>
            <person name="Hsiao Y.-Y."/>
            <person name="Qi Y."/>
            <person name="Fu T."/>
            <person name="Tang G."/>
            <person name="Zhang D."/>
            <person name="Sun W.-H."/>
            <person name="Liu D.-K."/>
            <person name="Li Y."/>
            <person name="Chen G.-Z."/>
            <person name="Liu X.-D."/>
            <person name="Liao X.-Y."/>
            <person name="Jiang Y.-T."/>
            <person name="Yu X."/>
            <person name="Hao Y."/>
            <person name="Huang J."/>
            <person name="Zhao X.-W."/>
            <person name="Ke S."/>
            <person name="Chen Y.-Y."/>
            <person name="Wu W.-L."/>
            <person name="Hsu J.-L."/>
            <person name="Lin Y.-F."/>
            <person name="Huang M.-D."/>
            <person name="Li C.-Y."/>
            <person name="Huang L."/>
            <person name="Wang Z.-W."/>
            <person name="Zhao X."/>
            <person name="Zhong W.-Y."/>
            <person name="Peng D.-H."/>
            <person name="Ahmad S."/>
            <person name="Lan S."/>
            <person name="Zhang J.-S."/>
            <person name="Tsai W.-C."/>
            <person name="Van De Peer Y."/>
            <person name="Liu Z.-J."/>
        </authorList>
    </citation>
    <scope>NUCLEOTIDE SEQUENCE</scope>
    <source>
        <strain evidence="2">SCP</strain>
        <tissue evidence="2">Leaves</tissue>
    </source>
</reference>
<feature type="region of interest" description="Disordered" evidence="1">
    <location>
        <begin position="839"/>
        <end position="862"/>
    </location>
</feature>
<dbReference type="AlphaFoldDB" id="A0AAV9ANF5"/>
<dbReference type="PANTHER" id="PTHR35504:SF1">
    <property type="entry name" value="PROTEIN EMBRYONIC FLOWER 1"/>
    <property type="match status" value="1"/>
</dbReference>
<feature type="region of interest" description="Disordered" evidence="1">
    <location>
        <begin position="552"/>
        <end position="578"/>
    </location>
</feature>
<evidence type="ECO:0000256" key="1">
    <source>
        <dbReference type="SAM" id="MobiDB-lite"/>
    </source>
</evidence>
<keyword evidence="3" id="KW-1185">Reference proteome</keyword>
<feature type="compositionally biased region" description="Acidic residues" evidence="1">
    <location>
        <begin position="415"/>
        <end position="433"/>
    </location>
</feature>
<feature type="compositionally biased region" description="Basic residues" evidence="1">
    <location>
        <begin position="604"/>
        <end position="627"/>
    </location>
</feature>
<name>A0AAV9ANF5_ACOGR</name>
<evidence type="ECO:0000313" key="2">
    <source>
        <dbReference type="EMBL" id="KAK1265844.1"/>
    </source>
</evidence>
<feature type="compositionally biased region" description="Low complexity" evidence="1">
    <location>
        <begin position="1022"/>
        <end position="1034"/>
    </location>
</feature>
<dbReference type="EMBL" id="JAUJYN010000007">
    <property type="protein sequence ID" value="KAK1265844.1"/>
    <property type="molecule type" value="Genomic_DNA"/>
</dbReference>
<proteinExistence type="predicted"/>